<accession>E4N6A8</accession>
<keyword evidence="2" id="KW-1185">Reference proteome</keyword>
<dbReference type="PATRIC" id="fig|452652.3.peg.890"/>
<name>E4N6A8_KITSK</name>
<proteinExistence type="predicted"/>
<organism evidence="1 2">
    <name type="scientific">Kitasatospora setae (strain ATCC 33774 / DSM 43861 / JCM 3304 / KCC A-0304 / NBRC 14216 / KM-6054)</name>
    <name type="common">Streptomyces setae</name>
    <dbReference type="NCBI Taxonomy" id="452652"/>
    <lineage>
        <taxon>Bacteria</taxon>
        <taxon>Bacillati</taxon>
        <taxon>Actinomycetota</taxon>
        <taxon>Actinomycetes</taxon>
        <taxon>Kitasatosporales</taxon>
        <taxon>Streptomycetaceae</taxon>
        <taxon>Kitasatospora</taxon>
    </lineage>
</organism>
<evidence type="ECO:0000313" key="2">
    <source>
        <dbReference type="Proteomes" id="UP000007076"/>
    </source>
</evidence>
<sequence length="54" mass="5740">MKPAPESSELEAVRARTVDLFIMLCGNPDDSALGAETDRALAELDRLLTAPPGD</sequence>
<protein>
    <submittedName>
        <fullName evidence="1">Uncharacterized protein</fullName>
    </submittedName>
</protein>
<dbReference type="EMBL" id="AP010968">
    <property type="protein sequence ID" value="BAJ26739.1"/>
    <property type="molecule type" value="Genomic_DNA"/>
</dbReference>
<dbReference type="HOGENOM" id="CLU_3044321_0_0_11"/>
<dbReference type="Proteomes" id="UP000007076">
    <property type="component" value="Chromosome"/>
</dbReference>
<dbReference type="KEGG" id="ksk:KSE_09020"/>
<evidence type="ECO:0000313" key="1">
    <source>
        <dbReference type="EMBL" id="BAJ26739.1"/>
    </source>
</evidence>
<gene>
    <name evidence="1" type="ordered locus">KSE_09020</name>
</gene>
<reference evidence="1 2" key="1">
    <citation type="journal article" date="2010" name="DNA Res.">
        <title>Genome sequence of Kitasatospora setae NBRC 14216T: an evolutionary snapshot of the family Streptomycetaceae.</title>
        <authorList>
            <person name="Ichikawa N."/>
            <person name="Oguchi A."/>
            <person name="Ikeda H."/>
            <person name="Ishikawa J."/>
            <person name="Kitani S."/>
            <person name="Watanabe Y."/>
            <person name="Nakamura S."/>
            <person name="Katano Y."/>
            <person name="Kishi E."/>
            <person name="Sasagawa M."/>
            <person name="Ankai A."/>
            <person name="Fukui S."/>
            <person name="Hashimoto Y."/>
            <person name="Kamata S."/>
            <person name="Otoguro M."/>
            <person name="Tanikawa S."/>
            <person name="Nihira T."/>
            <person name="Horinouchi S."/>
            <person name="Ohnishi Y."/>
            <person name="Hayakawa M."/>
            <person name="Kuzuyama T."/>
            <person name="Arisawa A."/>
            <person name="Nomoto F."/>
            <person name="Miura H."/>
            <person name="Takahashi Y."/>
            <person name="Fujita N."/>
        </authorList>
    </citation>
    <scope>NUCLEOTIDE SEQUENCE [LARGE SCALE GENOMIC DNA]</scope>
    <source>
        <strain evidence="2">ATCC 33774 / DSM 43861 / JCM 3304 / KCC A-0304 / NBRC 14216 / KM-6054</strain>
    </source>
</reference>
<dbReference type="AlphaFoldDB" id="E4N6A8"/>
<dbReference type="STRING" id="452652.KSE_09020"/>